<dbReference type="InterPro" id="IPR012910">
    <property type="entry name" value="Plug_dom"/>
</dbReference>
<sequence length="684" mass="78059">MLSKQIYILSLLLFTNSAIHAQTKDSIAMNKQIDEVVVTAQFKPTSLKQSVYNVRVINREEIIRRGTADMQTILQNQLGIRFSNDLVLGESDIQLMGMSGQNVKILLDGIPIIDRGSTKQSLSQIDVNNIERIEIVEGPVSVLYGTDALAGAINIISIDPTKSKKKWNVGLRMIEETVNTEYRPGDKEGKHNVHANLQFQDRDWYINWTGSRNTFGGYQGKETGRALTWQPKEQWLTSGKLGYHKDHLHIFYQLQYLNEDIFTPGEILPSYRYTDKNYFTDRFTQVLQGKWSLTDRFHLLGSLTQQNYKRSTVTKIHNLETGTVELSTQAGEQDISKFSQTFARLTANYQLHSTIDILAGLDFDFDRGSGARIQNNAELYDVAAYISADYKPFKWLLVRPGLRFIHNSIYDSPPVIPSINSKFIINSDFDLRLSYARGFRAPNLRDLYFNFFDTNHQIEGNTNLKAENNNSFIANLNYQKSLTKDFLLKSSINGFYNRFNNLIILSLKPGDNRINTYQNLDFYKTTGGSLENQLHYKNSRLDLGLALVGRFNRLKEQYPDLKEFLWTPELNASFSQDIPTWRSNISIFYKYNGKRPGFETVQETDNQISARQTSISAFHQLDLSLNKDLFRGLSVQAGVRNLTNTTDINNTANTGSGAHTSNVSSVPIAYGRSYFFGLLYNLNK</sequence>
<dbReference type="PROSITE" id="PS52016">
    <property type="entry name" value="TONB_DEPENDENT_REC_3"/>
    <property type="match status" value="1"/>
</dbReference>
<evidence type="ECO:0000256" key="3">
    <source>
        <dbReference type="ARBA" id="ARBA00022452"/>
    </source>
</evidence>
<dbReference type="Gene3D" id="2.170.130.10">
    <property type="entry name" value="TonB-dependent receptor, plug domain"/>
    <property type="match status" value="1"/>
</dbReference>
<feature type="signal peptide" evidence="12">
    <location>
        <begin position="1"/>
        <end position="21"/>
    </location>
</feature>
<feature type="domain" description="TonB-dependent receptor-like beta-barrel" evidence="13">
    <location>
        <begin position="266"/>
        <end position="642"/>
    </location>
</feature>
<dbReference type="Pfam" id="PF00593">
    <property type="entry name" value="TonB_dep_Rec_b-barrel"/>
    <property type="match status" value="1"/>
</dbReference>
<dbReference type="PANTHER" id="PTHR30069">
    <property type="entry name" value="TONB-DEPENDENT OUTER MEMBRANE RECEPTOR"/>
    <property type="match status" value="1"/>
</dbReference>
<keyword evidence="7 10" id="KW-0472">Membrane</keyword>
<evidence type="ECO:0000259" key="13">
    <source>
        <dbReference type="Pfam" id="PF00593"/>
    </source>
</evidence>
<dbReference type="InterPro" id="IPR037066">
    <property type="entry name" value="Plug_dom_sf"/>
</dbReference>
<protein>
    <recommendedName>
        <fullName evidence="17">Outer membrane receptor for ferrienterochelin and colicins</fullName>
    </recommendedName>
</protein>
<evidence type="ECO:0000256" key="1">
    <source>
        <dbReference type="ARBA" id="ARBA00004571"/>
    </source>
</evidence>
<evidence type="ECO:0000256" key="2">
    <source>
        <dbReference type="ARBA" id="ARBA00022448"/>
    </source>
</evidence>
<dbReference type="PANTHER" id="PTHR30069:SF29">
    <property type="entry name" value="HEMOGLOBIN AND HEMOGLOBIN-HAPTOGLOBIN-BINDING PROTEIN 1-RELATED"/>
    <property type="match status" value="1"/>
</dbReference>
<proteinExistence type="inferred from homology"/>
<gene>
    <name evidence="15" type="ORF">GCM10022216_22160</name>
</gene>
<keyword evidence="6 11" id="KW-0798">TonB box</keyword>
<keyword evidence="5 12" id="KW-0732">Signal</keyword>
<evidence type="ECO:0000256" key="11">
    <source>
        <dbReference type="RuleBase" id="RU003357"/>
    </source>
</evidence>
<keyword evidence="8" id="KW-0675">Receptor</keyword>
<evidence type="ECO:0000256" key="12">
    <source>
        <dbReference type="SAM" id="SignalP"/>
    </source>
</evidence>
<keyword evidence="3 10" id="KW-1134">Transmembrane beta strand</keyword>
<comment type="subcellular location">
    <subcellularLocation>
        <location evidence="1 10">Cell outer membrane</location>
        <topology evidence="1 10">Multi-pass membrane protein</topology>
    </subcellularLocation>
</comment>
<evidence type="ECO:0000256" key="8">
    <source>
        <dbReference type="ARBA" id="ARBA00023170"/>
    </source>
</evidence>
<feature type="domain" description="TonB-dependent receptor plug" evidence="14">
    <location>
        <begin position="48"/>
        <end position="152"/>
    </location>
</feature>
<accession>A0ABP7YV10</accession>
<dbReference type="InterPro" id="IPR000531">
    <property type="entry name" value="Beta-barrel_TonB"/>
</dbReference>
<keyword evidence="2 10" id="KW-0813">Transport</keyword>
<name>A0ABP7YV10_9SPHI</name>
<comment type="similarity">
    <text evidence="10 11">Belongs to the TonB-dependent receptor family.</text>
</comment>
<evidence type="ECO:0000256" key="4">
    <source>
        <dbReference type="ARBA" id="ARBA00022692"/>
    </source>
</evidence>
<comment type="caution">
    <text evidence="15">The sequence shown here is derived from an EMBL/GenBank/DDBJ whole genome shotgun (WGS) entry which is preliminary data.</text>
</comment>
<evidence type="ECO:0000256" key="6">
    <source>
        <dbReference type="ARBA" id="ARBA00023077"/>
    </source>
</evidence>
<dbReference type="SUPFAM" id="SSF56935">
    <property type="entry name" value="Porins"/>
    <property type="match status" value="1"/>
</dbReference>
<evidence type="ECO:0000256" key="5">
    <source>
        <dbReference type="ARBA" id="ARBA00022729"/>
    </source>
</evidence>
<dbReference type="Pfam" id="PF07715">
    <property type="entry name" value="Plug"/>
    <property type="match status" value="1"/>
</dbReference>
<keyword evidence="9 10" id="KW-0998">Cell outer membrane</keyword>
<evidence type="ECO:0000256" key="7">
    <source>
        <dbReference type="ARBA" id="ARBA00023136"/>
    </source>
</evidence>
<evidence type="ECO:0000313" key="16">
    <source>
        <dbReference type="Proteomes" id="UP001500101"/>
    </source>
</evidence>
<dbReference type="InterPro" id="IPR039426">
    <property type="entry name" value="TonB-dep_rcpt-like"/>
</dbReference>
<evidence type="ECO:0000259" key="14">
    <source>
        <dbReference type="Pfam" id="PF07715"/>
    </source>
</evidence>
<evidence type="ECO:0000313" key="15">
    <source>
        <dbReference type="EMBL" id="GAA4141810.1"/>
    </source>
</evidence>
<dbReference type="InterPro" id="IPR036942">
    <property type="entry name" value="Beta-barrel_TonB_sf"/>
</dbReference>
<reference evidence="16" key="1">
    <citation type="journal article" date="2019" name="Int. J. Syst. Evol. Microbiol.">
        <title>The Global Catalogue of Microorganisms (GCM) 10K type strain sequencing project: providing services to taxonomists for standard genome sequencing and annotation.</title>
        <authorList>
            <consortium name="The Broad Institute Genomics Platform"/>
            <consortium name="The Broad Institute Genome Sequencing Center for Infectious Disease"/>
            <person name="Wu L."/>
            <person name="Ma J."/>
        </authorList>
    </citation>
    <scope>NUCLEOTIDE SEQUENCE [LARGE SCALE GENOMIC DNA]</scope>
    <source>
        <strain evidence="16">JCM 16704</strain>
    </source>
</reference>
<dbReference type="EMBL" id="BAAAZI010000009">
    <property type="protein sequence ID" value="GAA4141810.1"/>
    <property type="molecule type" value="Genomic_DNA"/>
</dbReference>
<feature type="chain" id="PRO_5045667679" description="Outer membrane receptor for ferrienterochelin and colicins" evidence="12">
    <location>
        <begin position="22"/>
        <end position="684"/>
    </location>
</feature>
<organism evidence="15 16">
    <name type="scientific">Sphingobacterium kyonggiense</name>
    <dbReference type="NCBI Taxonomy" id="714075"/>
    <lineage>
        <taxon>Bacteria</taxon>
        <taxon>Pseudomonadati</taxon>
        <taxon>Bacteroidota</taxon>
        <taxon>Sphingobacteriia</taxon>
        <taxon>Sphingobacteriales</taxon>
        <taxon>Sphingobacteriaceae</taxon>
        <taxon>Sphingobacterium</taxon>
    </lineage>
</organism>
<evidence type="ECO:0000256" key="9">
    <source>
        <dbReference type="ARBA" id="ARBA00023237"/>
    </source>
</evidence>
<evidence type="ECO:0000256" key="10">
    <source>
        <dbReference type="PROSITE-ProRule" id="PRU01360"/>
    </source>
</evidence>
<keyword evidence="4 10" id="KW-0812">Transmembrane</keyword>
<dbReference type="Proteomes" id="UP001500101">
    <property type="component" value="Unassembled WGS sequence"/>
</dbReference>
<dbReference type="Gene3D" id="2.40.170.20">
    <property type="entry name" value="TonB-dependent receptor, beta-barrel domain"/>
    <property type="match status" value="1"/>
</dbReference>
<keyword evidence="16" id="KW-1185">Reference proteome</keyword>
<evidence type="ECO:0008006" key="17">
    <source>
        <dbReference type="Google" id="ProtNLM"/>
    </source>
</evidence>